<accession>A0A0M8ZTE3</accession>
<name>A0A0M8ZTE3_9HYME</name>
<reference evidence="1 2" key="1">
    <citation type="submission" date="2015-07" db="EMBL/GenBank/DDBJ databases">
        <title>The genome of Melipona quadrifasciata.</title>
        <authorList>
            <person name="Pan H."/>
            <person name="Kapheim K."/>
        </authorList>
    </citation>
    <scope>NUCLEOTIDE SEQUENCE [LARGE SCALE GENOMIC DNA]</scope>
    <source>
        <strain evidence="1">0111107301</strain>
        <tissue evidence="1">Whole body</tissue>
    </source>
</reference>
<organism evidence="1 2">
    <name type="scientific">Melipona quadrifasciata</name>
    <dbReference type="NCBI Taxonomy" id="166423"/>
    <lineage>
        <taxon>Eukaryota</taxon>
        <taxon>Metazoa</taxon>
        <taxon>Ecdysozoa</taxon>
        <taxon>Arthropoda</taxon>
        <taxon>Hexapoda</taxon>
        <taxon>Insecta</taxon>
        <taxon>Pterygota</taxon>
        <taxon>Neoptera</taxon>
        <taxon>Endopterygota</taxon>
        <taxon>Hymenoptera</taxon>
        <taxon>Apocrita</taxon>
        <taxon>Aculeata</taxon>
        <taxon>Apoidea</taxon>
        <taxon>Anthophila</taxon>
        <taxon>Apidae</taxon>
        <taxon>Melipona</taxon>
    </lineage>
</organism>
<keyword evidence="2" id="KW-1185">Reference proteome</keyword>
<evidence type="ECO:0000313" key="2">
    <source>
        <dbReference type="Proteomes" id="UP000053105"/>
    </source>
</evidence>
<evidence type="ECO:0000313" key="1">
    <source>
        <dbReference type="EMBL" id="KOX70577.1"/>
    </source>
</evidence>
<gene>
    <name evidence="1" type="ORF">WN51_02633</name>
</gene>
<proteinExistence type="predicted"/>
<protein>
    <submittedName>
        <fullName evidence="1">Uncharacterized protein</fullName>
    </submittedName>
</protein>
<dbReference type="AlphaFoldDB" id="A0A0M8ZTE3"/>
<dbReference type="EMBL" id="KQ435859">
    <property type="protein sequence ID" value="KOX70577.1"/>
    <property type="molecule type" value="Genomic_DNA"/>
</dbReference>
<sequence length="97" mass="10880">MSCPRVAPSRKPGLHQAIAIYSRCNHPITHAYHVTVDQSRTFLVTTVAKYSFYISRPLATANYPQSCAGSRRRRTVWGVSGRCVVVRTEKGKVCTRI</sequence>
<dbReference type="OrthoDB" id="10441189at2759"/>
<dbReference type="Proteomes" id="UP000053105">
    <property type="component" value="Unassembled WGS sequence"/>
</dbReference>